<keyword evidence="3" id="KW-1185">Reference proteome</keyword>
<keyword evidence="1" id="KW-1133">Transmembrane helix</keyword>
<reference evidence="2 3" key="1">
    <citation type="submission" date="2018-06" db="EMBL/GenBank/DDBJ databases">
        <title>Genomic Encyclopedia of Type Strains, Phase IV (KMG-IV): sequencing the most valuable type-strain genomes for metagenomic binning, comparative biology and taxonomic classification.</title>
        <authorList>
            <person name="Goeker M."/>
        </authorList>
    </citation>
    <scope>NUCLEOTIDE SEQUENCE [LARGE SCALE GENOMIC DNA]</scope>
    <source>
        <strain evidence="2 3">DSM 18048</strain>
    </source>
</reference>
<protein>
    <submittedName>
        <fullName evidence="2">Uncharacterized protein</fullName>
    </submittedName>
</protein>
<proteinExistence type="predicted"/>
<keyword evidence="1" id="KW-0812">Transmembrane</keyword>
<dbReference type="EMBL" id="QJSX01000005">
    <property type="protein sequence ID" value="PYE54573.1"/>
    <property type="molecule type" value="Genomic_DNA"/>
</dbReference>
<dbReference type="AlphaFoldDB" id="A0A318S6Q4"/>
<accession>A0A318S6Q4</accession>
<gene>
    <name evidence="2" type="ORF">DES52_105213</name>
</gene>
<evidence type="ECO:0000256" key="1">
    <source>
        <dbReference type="SAM" id="Phobius"/>
    </source>
</evidence>
<keyword evidence="1" id="KW-0472">Membrane</keyword>
<feature type="transmembrane region" description="Helical" evidence="1">
    <location>
        <begin position="35"/>
        <end position="52"/>
    </location>
</feature>
<comment type="caution">
    <text evidence="2">The sequence shown here is derived from an EMBL/GenBank/DDBJ whole genome shotgun (WGS) entry which is preliminary data.</text>
</comment>
<name>A0A318S6Q4_9DEIO</name>
<sequence length="101" mass="10794">MKLAFAAALAFFVLNFALGMSLQLGAKFHVRPLHHALYFLTCASTFACALFASLASRAWWWPALLLGALLLVPSTKPGRGDHALLACLVGVGFAFTSARLS</sequence>
<evidence type="ECO:0000313" key="3">
    <source>
        <dbReference type="Proteomes" id="UP000248326"/>
    </source>
</evidence>
<organism evidence="2 3">
    <name type="scientific">Deinococcus yavapaiensis KR-236</name>
    <dbReference type="NCBI Taxonomy" id="694435"/>
    <lineage>
        <taxon>Bacteria</taxon>
        <taxon>Thermotogati</taxon>
        <taxon>Deinococcota</taxon>
        <taxon>Deinococci</taxon>
        <taxon>Deinococcales</taxon>
        <taxon>Deinococcaceae</taxon>
        <taxon>Deinococcus</taxon>
    </lineage>
</organism>
<evidence type="ECO:0000313" key="2">
    <source>
        <dbReference type="EMBL" id="PYE54573.1"/>
    </source>
</evidence>
<dbReference type="Proteomes" id="UP000248326">
    <property type="component" value="Unassembled WGS sequence"/>
</dbReference>